<keyword evidence="1" id="KW-1133">Transmembrane helix</keyword>
<name>A0A724IJV9_SALET</name>
<dbReference type="EMBL" id="DAAQON010000016">
    <property type="protein sequence ID" value="HAE0222113.1"/>
    <property type="molecule type" value="Genomic_DNA"/>
</dbReference>
<dbReference type="AlphaFoldDB" id="A0A724IJV9"/>
<gene>
    <name evidence="2" type="ORF">G2284_23640</name>
</gene>
<reference evidence="2" key="1">
    <citation type="journal article" date="2018" name="Genome Biol.">
        <title>SKESA: strategic k-mer extension for scrupulous assemblies.</title>
        <authorList>
            <person name="Souvorov A."/>
            <person name="Agarwala R."/>
            <person name="Lipman D.J."/>
        </authorList>
    </citation>
    <scope>NUCLEOTIDE SEQUENCE</scope>
    <source>
        <strain evidence="2">Sam_c892a98b-ce4f-4c9f-92e4-1fc103cff993</strain>
    </source>
</reference>
<reference evidence="2" key="2">
    <citation type="submission" date="2019-01" db="EMBL/GenBank/DDBJ databases">
        <authorList>
            <consortium name="NCBI Pathogen Detection Project"/>
        </authorList>
    </citation>
    <scope>NUCLEOTIDE SEQUENCE</scope>
    <source>
        <strain evidence="2">Sam_c892a98b-ce4f-4c9f-92e4-1fc103cff993</strain>
    </source>
</reference>
<feature type="transmembrane region" description="Helical" evidence="1">
    <location>
        <begin position="35"/>
        <end position="54"/>
    </location>
</feature>
<evidence type="ECO:0000256" key="1">
    <source>
        <dbReference type="SAM" id="Phobius"/>
    </source>
</evidence>
<keyword evidence="1" id="KW-0812">Transmembrane</keyword>
<evidence type="ECO:0000313" key="2">
    <source>
        <dbReference type="EMBL" id="HAE0222113.1"/>
    </source>
</evidence>
<evidence type="ECO:0008006" key="3">
    <source>
        <dbReference type="Google" id="ProtNLM"/>
    </source>
</evidence>
<keyword evidence="1" id="KW-0472">Membrane</keyword>
<feature type="transmembrane region" description="Helical" evidence="1">
    <location>
        <begin position="7"/>
        <end position="29"/>
    </location>
</feature>
<protein>
    <recommendedName>
        <fullName evidence="3">Conjugal transfer protein TrbF</fullName>
    </recommendedName>
</protein>
<organism evidence="2">
    <name type="scientific">Salmonella enterica subsp. enterica serovar Corvallis</name>
    <dbReference type="NCBI Taxonomy" id="593905"/>
    <lineage>
        <taxon>Bacteria</taxon>
        <taxon>Pseudomonadati</taxon>
        <taxon>Pseudomonadota</taxon>
        <taxon>Gammaproteobacteria</taxon>
        <taxon>Enterobacterales</taxon>
        <taxon>Enterobacteriaceae</taxon>
        <taxon>Salmonella</taxon>
    </lineage>
</organism>
<proteinExistence type="predicted"/>
<sequence length="109" mass="12696">MDAIKESLINMSFGFGIMAFAYAIAVFLGDDFRSIHSWIDYVLSPLIVASYLFAVLNVVRLAFNIFLKLLYILYLWLDSKPNNEDVSKAKCDKKRLKRLNKKGRLRNEW</sequence>
<accession>A0A724IJV9</accession>
<comment type="caution">
    <text evidence="2">The sequence shown here is derived from an EMBL/GenBank/DDBJ whole genome shotgun (WGS) entry which is preliminary data.</text>
</comment>